<reference evidence="2" key="2">
    <citation type="submission" date="2020-09" db="EMBL/GenBank/DDBJ databases">
        <authorList>
            <person name="Sun Q."/>
            <person name="Zhou Y."/>
        </authorList>
    </citation>
    <scope>NUCLEOTIDE SEQUENCE</scope>
    <source>
        <strain evidence="2">CGMCC 1.8984</strain>
    </source>
</reference>
<comment type="caution">
    <text evidence="2">The sequence shown here is derived from an EMBL/GenBank/DDBJ whole genome shotgun (WGS) entry which is preliminary data.</text>
</comment>
<accession>A0A917PV18</accession>
<reference evidence="2" key="1">
    <citation type="journal article" date="2014" name="Int. J. Syst. Evol. Microbiol.">
        <title>Complete genome sequence of Corynebacterium casei LMG S-19264T (=DSM 44701T), isolated from a smear-ripened cheese.</title>
        <authorList>
            <consortium name="US DOE Joint Genome Institute (JGI-PGF)"/>
            <person name="Walter F."/>
            <person name="Albersmeier A."/>
            <person name="Kalinowski J."/>
            <person name="Ruckert C."/>
        </authorList>
    </citation>
    <scope>NUCLEOTIDE SEQUENCE</scope>
    <source>
        <strain evidence="2">CGMCC 1.8984</strain>
    </source>
</reference>
<protein>
    <recommendedName>
        <fullName evidence="1">SHOCT domain-containing protein</fullName>
    </recommendedName>
</protein>
<dbReference type="Pfam" id="PF09851">
    <property type="entry name" value="SHOCT"/>
    <property type="match status" value="1"/>
</dbReference>
<gene>
    <name evidence="2" type="ORF">GCM10011372_34210</name>
</gene>
<evidence type="ECO:0000313" key="3">
    <source>
        <dbReference type="Proteomes" id="UP000636956"/>
    </source>
</evidence>
<feature type="domain" description="SHOCT" evidence="1">
    <location>
        <begin position="88"/>
        <end position="115"/>
    </location>
</feature>
<dbReference type="InterPro" id="IPR018649">
    <property type="entry name" value="SHOCT"/>
</dbReference>
<evidence type="ECO:0000259" key="1">
    <source>
        <dbReference type="Pfam" id="PF09851"/>
    </source>
</evidence>
<dbReference type="AlphaFoldDB" id="A0A917PV18"/>
<dbReference type="EMBL" id="BMMD01000030">
    <property type="protein sequence ID" value="GGJ92827.1"/>
    <property type="molecule type" value="Genomic_DNA"/>
</dbReference>
<name>A0A917PV18_9MICO</name>
<proteinExistence type="predicted"/>
<dbReference type="RefSeq" id="WP_425549685.1">
    <property type="nucleotide sequence ID" value="NZ_BAABFW010000030.1"/>
</dbReference>
<organism evidence="2 3">
    <name type="scientific">Agromyces bauzanensis</name>
    <dbReference type="NCBI Taxonomy" id="1308924"/>
    <lineage>
        <taxon>Bacteria</taxon>
        <taxon>Bacillati</taxon>
        <taxon>Actinomycetota</taxon>
        <taxon>Actinomycetes</taxon>
        <taxon>Micrococcales</taxon>
        <taxon>Microbacteriaceae</taxon>
        <taxon>Agromyces</taxon>
    </lineage>
</organism>
<keyword evidence="3" id="KW-1185">Reference proteome</keyword>
<dbReference type="Proteomes" id="UP000636956">
    <property type="component" value="Unassembled WGS sequence"/>
</dbReference>
<evidence type="ECO:0000313" key="2">
    <source>
        <dbReference type="EMBL" id="GGJ92827.1"/>
    </source>
</evidence>
<sequence length="116" mass="11709">MLRRMGRPGLIGMAARTAVVAGTATAVAGGVRSHQDAKANQQYEAQQYEAQQQQAAMDAAAANAVAQQQAAQAAAAPAPAAAGTDIVAELQKLGALHDQGILSDDEFAAAKAKLLG</sequence>